<proteinExistence type="predicted"/>
<gene>
    <name evidence="2" type="ORF">FF011L_21350</name>
</gene>
<sequence>MIGMNRCVTGVGAMTVAILLASTWGERLPGQELAQMQTDRRMDAVALAEKSIPASLPERSTGDWIRLGDAQLRAGQSVKATKSFEHALRLTPELEPQLWQYGIALFFANRPDDGKALFEKHRVVNPHDVENAAWHFLCVARATNLAEARKLILPAPDDRRPPMKQILQRLPGGGPEEIEAAVAALKETRGYDSARFYADLYLGLIAEAEGDLPSARRYMDRAAQTSFSHYMADVARTYAVYLKAQPGK</sequence>
<organism evidence="2 3">
    <name type="scientific">Roseimaritima multifibrata</name>
    <dbReference type="NCBI Taxonomy" id="1930274"/>
    <lineage>
        <taxon>Bacteria</taxon>
        <taxon>Pseudomonadati</taxon>
        <taxon>Planctomycetota</taxon>
        <taxon>Planctomycetia</taxon>
        <taxon>Pirellulales</taxon>
        <taxon>Pirellulaceae</taxon>
        <taxon>Roseimaritima</taxon>
    </lineage>
</organism>
<dbReference type="AlphaFoldDB" id="A0A517MEQ4"/>
<feature type="repeat" description="TPR" evidence="1">
    <location>
        <begin position="61"/>
        <end position="94"/>
    </location>
</feature>
<keyword evidence="3" id="KW-1185">Reference proteome</keyword>
<dbReference type="PROSITE" id="PS50005">
    <property type="entry name" value="TPR"/>
    <property type="match status" value="1"/>
</dbReference>
<protein>
    <submittedName>
        <fullName evidence="2">Tetratricopeptide repeat protein</fullName>
    </submittedName>
</protein>
<dbReference type="InterPro" id="IPR019734">
    <property type="entry name" value="TPR_rpt"/>
</dbReference>
<dbReference type="KEGG" id="rml:FF011L_21350"/>
<evidence type="ECO:0000313" key="3">
    <source>
        <dbReference type="Proteomes" id="UP000320672"/>
    </source>
</evidence>
<reference evidence="2 3" key="1">
    <citation type="submission" date="2019-02" db="EMBL/GenBank/DDBJ databases">
        <title>Deep-cultivation of Planctomycetes and their phenomic and genomic characterization uncovers novel biology.</title>
        <authorList>
            <person name="Wiegand S."/>
            <person name="Jogler M."/>
            <person name="Boedeker C."/>
            <person name="Pinto D."/>
            <person name="Vollmers J."/>
            <person name="Rivas-Marin E."/>
            <person name="Kohn T."/>
            <person name="Peeters S.H."/>
            <person name="Heuer A."/>
            <person name="Rast P."/>
            <person name="Oberbeckmann S."/>
            <person name="Bunk B."/>
            <person name="Jeske O."/>
            <person name="Meyerdierks A."/>
            <person name="Storesund J.E."/>
            <person name="Kallscheuer N."/>
            <person name="Luecker S."/>
            <person name="Lage O.M."/>
            <person name="Pohl T."/>
            <person name="Merkel B.J."/>
            <person name="Hornburger P."/>
            <person name="Mueller R.-W."/>
            <person name="Bruemmer F."/>
            <person name="Labrenz M."/>
            <person name="Spormann A.M."/>
            <person name="Op den Camp H."/>
            <person name="Overmann J."/>
            <person name="Amann R."/>
            <person name="Jetten M.S.M."/>
            <person name="Mascher T."/>
            <person name="Medema M.H."/>
            <person name="Devos D.P."/>
            <person name="Kaster A.-K."/>
            <person name="Ovreas L."/>
            <person name="Rohde M."/>
            <person name="Galperin M.Y."/>
            <person name="Jogler C."/>
        </authorList>
    </citation>
    <scope>NUCLEOTIDE SEQUENCE [LARGE SCALE GENOMIC DNA]</scope>
    <source>
        <strain evidence="2 3">FF011L</strain>
    </source>
</reference>
<dbReference type="Gene3D" id="1.25.40.10">
    <property type="entry name" value="Tetratricopeptide repeat domain"/>
    <property type="match status" value="1"/>
</dbReference>
<keyword evidence="1" id="KW-0802">TPR repeat</keyword>
<dbReference type="Proteomes" id="UP000320672">
    <property type="component" value="Chromosome"/>
</dbReference>
<evidence type="ECO:0000313" key="2">
    <source>
        <dbReference type="EMBL" id="QDS93372.1"/>
    </source>
</evidence>
<name>A0A517MEQ4_9BACT</name>
<dbReference type="SUPFAM" id="SSF48452">
    <property type="entry name" value="TPR-like"/>
    <property type="match status" value="1"/>
</dbReference>
<dbReference type="PANTHER" id="PTHR47908:SF2">
    <property type="entry name" value="TETRATRICOPEPTIDE REPEAT (TPR)-LIKE SUPERFAMILY PROTEIN"/>
    <property type="match status" value="1"/>
</dbReference>
<evidence type="ECO:0000256" key="1">
    <source>
        <dbReference type="PROSITE-ProRule" id="PRU00339"/>
    </source>
</evidence>
<dbReference type="PANTHER" id="PTHR47908">
    <property type="match status" value="1"/>
</dbReference>
<dbReference type="InterPro" id="IPR011990">
    <property type="entry name" value="TPR-like_helical_dom_sf"/>
</dbReference>
<dbReference type="EMBL" id="CP036262">
    <property type="protein sequence ID" value="QDS93372.1"/>
    <property type="molecule type" value="Genomic_DNA"/>
</dbReference>
<accession>A0A517MEQ4</accession>